<organism evidence="1 2">
    <name type="scientific">Prorocentrum cordatum</name>
    <dbReference type="NCBI Taxonomy" id="2364126"/>
    <lineage>
        <taxon>Eukaryota</taxon>
        <taxon>Sar</taxon>
        <taxon>Alveolata</taxon>
        <taxon>Dinophyceae</taxon>
        <taxon>Prorocentrales</taxon>
        <taxon>Prorocentraceae</taxon>
        <taxon>Prorocentrum</taxon>
    </lineage>
</organism>
<dbReference type="EMBL" id="CAUYUJ010017025">
    <property type="protein sequence ID" value="CAK0870996.1"/>
    <property type="molecule type" value="Genomic_DNA"/>
</dbReference>
<name>A0ABN9VD25_9DINO</name>
<proteinExistence type="predicted"/>
<evidence type="ECO:0000313" key="1">
    <source>
        <dbReference type="EMBL" id="CAK0870996.1"/>
    </source>
</evidence>
<sequence length="238" mass="24845">MPNLTRREGAAACAMRSAGRAARRTAAAASLAGLLPTALQGLPCAAGAERPGGVLLGSDVLGPLCFDEDLQGPDGAREMREACCGGGQSASCWDGFYSPERCCRGGDGAFRARAQLARERLVRCMRGEEGEIESAGFFERATHYSVRPDQKLGRAAWCTARRADVSSALDLYAGEGGGVELLASGLRGTPGGRVLTFEYTASTGRSGSSCGRGWSPTACGCCGRRWRGPRRPPAGPPR</sequence>
<accession>A0ABN9VD25</accession>
<keyword evidence="2" id="KW-1185">Reference proteome</keyword>
<comment type="caution">
    <text evidence="1">The sequence shown here is derived from an EMBL/GenBank/DDBJ whole genome shotgun (WGS) entry which is preliminary data.</text>
</comment>
<reference evidence="1" key="1">
    <citation type="submission" date="2023-10" db="EMBL/GenBank/DDBJ databases">
        <authorList>
            <person name="Chen Y."/>
            <person name="Shah S."/>
            <person name="Dougan E. K."/>
            <person name="Thang M."/>
            <person name="Chan C."/>
        </authorList>
    </citation>
    <scope>NUCLEOTIDE SEQUENCE [LARGE SCALE GENOMIC DNA]</scope>
</reference>
<dbReference type="Proteomes" id="UP001189429">
    <property type="component" value="Unassembled WGS sequence"/>
</dbReference>
<evidence type="ECO:0000313" key="2">
    <source>
        <dbReference type="Proteomes" id="UP001189429"/>
    </source>
</evidence>
<protein>
    <submittedName>
        <fullName evidence="1">Uncharacterized protein</fullName>
    </submittedName>
</protein>
<gene>
    <name evidence="1" type="ORF">PCOR1329_LOCUS56955</name>
</gene>